<reference evidence="9 10" key="1">
    <citation type="submission" date="2024-02" db="EMBL/GenBank/DDBJ databases">
        <title>Chromosome-scale genome assembly of the rough periwinkle Littorina saxatilis.</title>
        <authorList>
            <person name="De Jode A."/>
            <person name="Faria R."/>
            <person name="Formenti G."/>
            <person name="Sims Y."/>
            <person name="Smith T.P."/>
            <person name="Tracey A."/>
            <person name="Wood J.M.D."/>
            <person name="Zagrodzka Z.B."/>
            <person name="Johannesson K."/>
            <person name="Butlin R.K."/>
            <person name="Leder E.H."/>
        </authorList>
    </citation>
    <scope>NUCLEOTIDE SEQUENCE [LARGE SCALE GENOMIC DNA]</scope>
    <source>
        <strain evidence="9">Snail1</strain>
        <tissue evidence="9">Muscle</tissue>
    </source>
</reference>
<evidence type="ECO:0000256" key="1">
    <source>
        <dbReference type="ARBA" id="ARBA00022473"/>
    </source>
</evidence>
<evidence type="ECO:0000256" key="2">
    <source>
        <dbReference type="ARBA" id="ARBA00023125"/>
    </source>
</evidence>
<keyword evidence="2 5" id="KW-0238">DNA-binding</keyword>
<evidence type="ECO:0000256" key="5">
    <source>
        <dbReference type="PROSITE-ProRule" id="PRU00108"/>
    </source>
</evidence>
<feature type="domain" description="Homeobox" evidence="8">
    <location>
        <begin position="297"/>
        <end position="357"/>
    </location>
</feature>
<dbReference type="SUPFAM" id="SSF46689">
    <property type="entry name" value="Homeodomain-like"/>
    <property type="match status" value="1"/>
</dbReference>
<feature type="compositionally biased region" description="Basic and acidic residues" evidence="7">
    <location>
        <begin position="409"/>
        <end position="426"/>
    </location>
</feature>
<dbReference type="Pfam" id="PF00046">
    <property type="entry name" value="Homeodomain"/>
    <property type="match status" value="1"/>
</dbReference>
<dbReference type="PROSITE" id="PS50071">
    <property type="entry name" value="HOMEOBOX_2"/>
    <property type="match status" value="1"/>
</dbReference>
<comment type="caution">
    <text evidence="9">The sequence shown here is derived from an EMBL/GenBank/DDBJ whole genome shotgun (WGS) entry which is preliminary data.</text>
</comment>
<comment type="subcellular location">
    <subcellularLocation>
        <location evidence="5 6">Nucleus</location>
    </subcellularLocation>
</comment>
<name>A0AAN9B2J2_9CAEN</name>
<dbReference type="EMBL" id="JBAMIC010000013">
    <property type="protein sequence ID" value="KAK7097529.1"/>
    <property type="molecule type" value="Genomic_DNA"/>
</dbReference>
<feature type="region of interest" description="Disordered" evidence="7">
    <location>
        <begin position="202"/>
        <end position="268"/>
    </location>
</feature>
<dbReference type="InterPro" id="IPR017970">
    <property type="entry name" value="Homeobox_CS"/>
</dbReference>
<dbReference type="InterPro" id="IPR009057">
    <property type="entry name" value="Homeodomain-like_sf"/>
</dbReference>
<evidence type="ECO:0000256" key="7">
    <source>
        <dbReference type="SAM" id="MobiDB-lite"/>
    </source>
</evidence>
<keyword evidence="3 5" id="KW-0371">Homeobox</keyword>
<feature type="compositionally biased region" description="Basic residues" evidence="7">
    <location>
        <begin position="105"/>
        <end position="131"/>
    </location>
</feature>
<evidence type="ECO:0000256" key="3">
    <source>
        <dbReference type="ARBA" id="ARBA00023155"/>
    </source>
</evidence>
<evidence type="ECO:0000259" key="8">
    <source>
        <dbReference type="PROSITE" id="PS50071"/>
    </source>
</evidence>
<feature type="DNA-binding region" description="Homeobox" evidence="5">
    <location>
        <begin position="299"/>
        <end position="358"/>
    </location>
</feature>
<feature type="compositionally biased region" description="Basic and acidic residues" evidence="7">
    <location>
        <begin position="439"/>
        <end position="450"/>
    </location>
</feature>
<dbReference type="InterPro" id="IPR001356">
    <property type="entry name" value="HD"/>
</dbReference>
<dbReference type="AlphaFoldDB" id="A0AAN9B2J2"/>
<evidence type="ECO:0000313" key="9">
    <source>
        <dbReference type="EMBL" id="KAK7097529.1"/>
    </source>
</evidence>
<dbReference type="CDD" id="cd00086">
    <property type="entry name" value="homeodomain"/>
    <property type="match status" value="1"/>
</dbReference>
<organism evidence="9 10">
    <name type="scientific">Littorina saxatilis</name>
    <dbReference type="NCBI Taxonomy" id="31220"/>
    <lineage>
        <taxon>Eukaryota</taxon>
        <taxon>Metazoa</taxon>
        <taxon>Spiralia</taxon>
        <taxon>Lophotrochozoa</taxon>
        <taxon>Mollusca</taxon>
        <taxon>Gastropoda</taxon>
        <taxon>Caenogastropoda</taxon>
        <taxon>Littorinimorpha</taxon>
        <taxon>Littorinoidea</taxon>
        <taxon>Littorinidae</taxon>
        <taxon>Littorina</taxon>
    </lineage>
</organism>
<dbReference type="GO" id="GO:0000978">
    <property type="term" value="F:RNA polymerase II cis-regulatory region sequence-specific DNA binding"/>
    <property type="evidence" value="ECO:0007669"/>
    <property type="project" value="TreeGrafter"/>
</dbReference>
<feature type="compositionally biased region" description="Low complexity" evidence="7">
    <location>
        <begin position="367"/>
        <end position="386"/>
    </location>
</feature>
<dbReference type="GO" id="GO:0000981">
    <property type="term" value="F:DNA-binding transcription factor activity, RNA polymerase II-specific"/>
    <property type="evidence" value="ECO:0007669"/>
    <property type="project" value="InterPro"/>
</dbReference>
<dbReference type="SMART" id="SM00389">
    <property type="entry name" value="HOX"/>
    <property type="match status" value="1"/>
</dbReference>
<dbReference type="FunFam" id="1.10.10.60:FF:000176">
    <property type="entry name" value="pancreas/duodenum homeobox protein 1"/>
    <property type="match status" value="1"/>
</dbReference>
<gene>
    <name evidence="9" type="ORF">V1264_004490</name>
</gene>
<dbReference type="Proteomes" id="UP001374579">
    <property type="component" value="Unassembled WGS sequence"/>
</dbReference>
<evidence type="ECO:0000256" key="4">
    <source>
        <dbReference type="ARBA" id="ARBA00023242"/>
    </source>
</evidence>
<proteinExistence type="predicted"/>
<dbReference type="PANTHER" id="PTHR45664">
    <property type="entry name" value="PROTEIN ZERKNUELLT 1-RELATED"/>
    <property type="match status" value="1"/>
</dbReference>
<feature type="compositionally biased region" description="Low complexity" evidence="7">
    <location>
        <begin position="154"/>
        <end position="170"/>
    </location>
</feature>
<protein>
    <recommendedName>
        <fullName evidence="8">Homeobox domain-containing protein</fullName>
    </recommendedName>
</protein>
<dbReference type="PROSITE" id="PS00027">
    <property type="entry name" value="HOMEOBOX_1"/>
    <property type="match status" value="1"/>
</dbReference>
<dbReference type="GO" id="GO:0048513">
    <property type="term" value="P:animal organ development"/>
    <property type="evidence" value="ECO:0007669"/>
    <property type="project" value="UniProtKB-ARBA"/>
</dbReference>
<keyword evidence="10" id="KW-1185">Reference proteome</keyword>
<sequence length="450" mass="49434">MDTSFYTHPQAALYPRGDTGGGGYGSSPVGVGVGALPGGNSSPYTTQPPACYYARNTGQMMFGGQSMSVVDQLGMGVDPALLSGVDGSPPDGYSLDVGGHTLPLNHHHHHQHPHLHQHPLQHQLNHHHHQHQQQQQQQQSQHLASPNQRLPSLSSSTSPSPSSTSNTTNHTHNHTHNHTGQMLGNPVPAHIQNVAMTQAMLDSSLAPPSPSSPSSPTGMGVQPPPAHSQQLGGQQLPGMTSLAGSHTSTTSGTGKELQHPQQGQQQQPLQFPWMKTTKSHAHQWKAQWPGAQFSLEDENKRTRTAYTRGQLLELEKEFHFNKYISRPRRIELAAMLNLTERHIKIWFQNRRMKWKKDEAKRRPRPLPASSTTSNSSSPPASPATPTKKGSGDESSGPFDSPTTTTTGIKAEKCRDLENAENDDVKRVKLHRDHSMDEDDFKREFKRLQPS</sequence>
<feature type="region of interest" description="Disordered" evidence="7">
    <location>
        <begin position="91"/>
        <end position="186"/>
    </location>
</feature>
<keyword evidence="4 5" id="KW-0539">Nucleus</keyword>
<feature type="compositionally biased region" description="Polar residues" evidence="7">
    <location>
        <begin position="144"/>
        <end position="153"/>
    </location>
</feature>
<dbReference type="GO" id="GO:0045944">
    <property type="term" value="P:positive regulation of transcription by RNA polymerase II"/>
    <property type="evidence" value="ECO:0007669"/>
    <property type="project" value="UniProtKB-ARBA"/>
</dbReference>
<dbReference type="GO" id="GO:0005634">
    <property type="term" value="C:nucleus"/>
    <property type="evidence" value="ECO:0007669"/>
    <property type="project" value="UniProtKB-SubCell"/>
</dbReference>
<evidence type="ECO:0000313" key="10">
    <source>
        <dbReference type="Proteomes" id="UP001374579"/>
    </source>
</evidence>
<dbReference type="InterPro" id="IPR020479">
    <property type="entry name" value="HD_metazoa"/>
</dbReference>
<dbReference type="PRINTS" id="PR00024">
    <property type="entry name" value="HOMEOBOX"/>
</dbReference>
<feature type="compositionally biased region" description="Low complexity" evidence="7">
    <location>
        <begin position="132"/>
        <end position="143"/>
    </location>
</feature>
<accession>A0AAN9B2J2</accession>
<evidence type="ECO:0000256" key="6">
    <source>
        <dbReference type="RuleBase" id="RU000682"/>
    </source>
</evidence>
<dbReference type="Gene3D" id="1.10.10.60">
    <property type="entry name" value="Homeodomain-like"/>
    <property type="match status" value="1"/>
</dbReference>
<keyword evidence="1" id="KW-0217">Developmental protein</keyword>
<dbReference type="PANTHER" id="PTHR45664:SF12">
    <property type="entry name" value="PANCREAS_DUODENUM HOMEOBOX PROTEIN 1"/>
    <property type="match status" value="1"/>
</dbReference>
<feature type="region of interest" description="Disordered" evidence="7">
    <location>
        <begin position="355"/>
        <end position="450"/>
    </location>
</feature>
<feature type="compositionally biased region" description="Low complexity" evidence="7">
    <location>
        <begin position="240"/>
        <end position="268"/>
    </location>
</feature>